<dbReference type="EMBL" id="CP012801">
    <property type="protein sequence ID" value="ALJ57467.1"/>
    <property type="molecule type" value="Genomic_DNA"/>
</dbReference>
<dbReference type="InterPro" id="IPR029044">
    <property type="entry name" value="Nucleotide-diphossugar_trans"/>
</dbReference>
<dbReference type="SUPFAM" id="SSF53448">
    <property type="entry name" value="Nucleotide-diphospho-sugar transferases"/>
    <property type="match status" value="1"/>
</dbReference>
<evidence type="ECO:0000313" key="2">
    <source>
        <dbReference type="EMBL" id="ALJ57467.1"/>
    </source>
</evidence>
<feature type="domain" description="Glycosyltransferase 2-like" evidence="1">
    <location>
        <begin position="8"/>
        <end position="178"/>
    </location>
</feature>
<dbReference type="RefSeq" id="WP_029427032.1">
    <property type="nucleotide sequence ID" value="NZ_CP012801.1"/>
</dbReference>
<gene>
    <name evidence="2" type="primary">epsE_1</name>
    <name evidence="2" type="ORF">BcellWH2_00191</name>
</gene>
<sequence length="313" mass="36583">MDSQKLVSIIITTYRRPELLSRAVESVLNQTYKDIEVIVIDDNDPDSTYRVETMQAVAHFNGNNKVRYIKHPYNRRQSAALNTGIECANGYYIGFLDDDDEFLPEKIEAQVSMLESYSNRNDIGGAICNVYRAAGHKHPDATHYTTQQCSRNLIYPMLMSEISYFGSTALVKREVFDKLKGFNENLIRHVDWEFFTRFFNYYTLVLVEEPLVKIYIEGTRNNPQAKRYLKAKEIFFDEVNPYLEIVEPHEREIIYRVHWFDVAISFFSNGCFKNGCEVLKRAMTHGCLCKDEWVLLIKVILKNIFKNTLCKKE</sequence>
<dbReference type="PANTHER" id="PTHR22916">
    <property type="entry name" value="GLYCOSYLTRANSFERASE"/>
    <property type="match status" value="1"/>
</dbReference>
<name>A0A0N7IEI1_9BACE</name>
<evidence type="ECO:0000259" key="1">
    <source>
        <dbReference type="Pfam" id="PF00535"/>
    </source>
</evidence>
<dbReference type="Pfam" id="PF00535">
    <property type="entry name" value="Glycos_transf_2"/>
    <property type="match status" value="1"/>
</dbReference>
<evidence type="ECO:0000313" key="3">
    <source>
        <dbReference type="Proteomes" id="UP000061809"/>
    </source>
</evidence>
<reference evidence="2 3" key="1">
    <citation type="journal article" date="2015" name="Science">
        <title>Genetic determinants of in vivo fitness and diet responsiveness in multiple human gut Bacteroides.</title>
        <authorList>
            <person name="Wu M."/>
            <person name="McNulty N.P."/>
            <person name="Rodionov D.A."/>
            <person name="Khoroshkin M.S."/>
            <person name="Griffin N.W."/>
            <person name="Cheng J."/>
            <person name="Latreille P."/>
            <person name="Kerstetter R.A."/>
            <person name="Terrapon N."/>
            <person name="Henrissat B."/>
            <person name="Osterman A.L."/>
            <person name="Gordon J.I."/>
        </authorList>
    </citation>
    <scope>NUCLEOTIDE SEQUENCE [LARGE SCALE GENOMIC DNA]</scope>
    <source>
        <strain evidence="2 3">WH2</strain>
    </source>
</reference>
<proteinExistence type="predicted"/>
<dbReference type="PANTHER" id="PTHR22916:SF3">
    <property type="entry name" value="UDP-GLCNAC:BETAGAL BETA-1,3-N-ACETYLGLUCOSAMINYLTRANSFERASE-LIKE PROTEIN 1"/>
    <property type="match status" value="1"/>
</dbReference>
<dbReference type="EC" id="2.4.-.-" evidence="2"/>
<dbReference type="AlphaFoldDB" id="A0A0N7IEI1"/>
<dbReference type="Gene3D" id="3.90.550.10">
    <property type="entry name" value="Spore Coat Polysaccharide Biosynthesis Protein SpsA, Chain A"/>
    <property type="match status" value="1"/>
</dbReference>
<protein>
    <submittedName>
        <fullName evidence="2">Putative glycosyltransferase EpsE</fullName>
        <ecNumber evidence="2">2.4.-.-</ecNumber>
    </submittedName>
</protein>
<dbReference type="InterPro" id="IPR001173">
    <property type="entry name" value="Glyco_trans_2-like"/>
</dbReference>
<organism evidence="2 3">
    <name type="scientific">Bacteroides cellulosilyticus</name>
    <dbReference type="NCBI Taxonomy" id="246787"/>
    <lineage>
        <taxon>Bacteria</taxon>
        <taxon>Pseudomonadati</taxon>
        <taxon>Bacteroidota</taxon>
        <taxon>Bacteroidia</taxon>
        <taxon>Bacteroidales</taxon>
        <taxon>Bacteroidaceae</taxon>
        <taxon>Bacteroides</taxon>
    </lineage>
</organism>
<dbReference type="KEGG" id="bcel:BcellWH2_00191"/>
<dbReference type="GO" id="GO:0016758">
    <property type="term" value="F:hexosyltransferase activity"/>
    <property type="evidence" value="ECO:0007669"/>
    <property type="project" value="UniProtKB-ARBA"/>
</dbReference>
<dbReference type="PATRIC" id="fig|246787.4.peg.199"/>
<dbReference type="Proteomes" id="UP000061809">
    <property type="component" value="Chromosome"/>
</dbReference>
<keyword evidence="2" id="KW-0808">Transferase</keyword>
<dbReference type="CDD" id="cd00761">
    <property type="entry name" value="Glyco_tranf_GTA_type"/>
    <property type="match status" value="1"/>
</dbReference>
<keyword evidence="2" id="KW-0328">Glycosyltransferase</keyword>
<accession>A0A0N7IEI1</accession>